<sequence length="221" mass="24324">MSKILEYCPLELVGGSISNLNGESMGRMLLLTEDDWFHASPSRNSGISSTATTERRKAVAIAESYDTNPINGEYQCLPLDLGLCLFDLSSGHIGRIVKGLLQQSAEEGDLLVMYKMVDVLRDRDAVAYAALRNLQGQVTYGFRSIWEILRVLVLPPAGRAIDENGCIDQELRNEMRLILQSIHDAGYVHGDIARCNFCRTESGGILLVNLGGVDVLKIHLS</sequence>
<proteinExistence type="predicted"/>
<dbReference type="EMBL" id="JADNYJ010000015">
    <property type="protein sequence ID" value="KAF8907358.1"/>
    <property type="molecule type" value="Genomic_DNA"/>
</dbReference>
<dbReference type="OrthoDB" id="2144408at2759"/>
<gene>
    <name evidence="1" type="ORF">CPB84DRAFT_1769014</name>
</gene>
<accession>A0A9P5TQV1</accession>
<evidence type="ECO:0008006" key="3">
    <source>
        <dbReference type="Google" id="ProtNLM"/>
    </source>
</evidence>
<evidence type="ECO:0000313" key="1">
    <source>
        <dbReference type="EMBL" id="KAF8907358.1"/>
    </source>
</evidence>
<dbReference type="Proteomes" id="UP000724874">
    <property type="component" value="Unassembled WGS sequence"/>
</dbReference>
<name>A0A9P5TQV1_GYMJU</name>
<reference evidence="1" key="1">
    <citation type="submission" date="2020-11" db="EMBL/GenBank/DDBJ databases">
        <authorList>
            <consortium name="DOE Joint Genome Institute"/>
            <person name="Ahrendt S."/>
            <person name="Riley R."/>
            <person name="Andreopoulos W."/>
            <person name="LaButti K."/>
            <person name="Pangilinan J."/>
            <person name="Ruiz-duenas F.J."/>
            <person name="Barrasa J.M."/>
            <person name="Sanchez-Garcia M."/>
            <person name="Camarero S."/>
            <person name="Miyauchi S."/>
            <person name="Serrano A."/>
            <person name="Linde D."/>
            <person name="Babiker R."/>
            <person name="Drula E."/>
            <person name="Ayuso-Fernandez I."/>
            <person name="Pacheco R."/>
            <person name="Padilla G."/>
            <person name="Ferreira P."/>
            <person name="Barriuso J."/>
            <person name="Kellner H."/>
            <person name="Castanera R."/>
            <person name="Alfaro M."/>
            <person name="Ramirez L."/>
            <person name="Pisabarro A.G."/>
            <person name="Kuo A."/>
            <person name="Tritt A."/>
            <person name="Lipzen A."/>
            <person name="He G."/>
            <person name="Yan M."/>
            <person name="Ng V."/>
            <person name="Cullen D."/>
            <person name="Martin F."/>
            <person name="Rosso M.-N."/>
            <person name="Henrissat B."/>
            <person name="Hibbett D."/>
            <person name="Martinez A.T."/>
            <person name="Grigoriev I.V."/>
        </authorList>
    </citation>
    <scope>NUCLEOTIDE SEQUENCE</scope>
    <source>
        <strain evidence="1">AH 44721</strain>
    </source>
</reference>
<comment type="caution">
    <text evidence="1">The sequence shown here is derived from an EMBL/GenBank/DDBJ whole genome shotgun (WGS) entry which is preliminary data.</text>
</comment>
<keyword evidence="2" id="KW-1185">Reference proteome</keyword>
<evidence type="ECO:0000313" key="2">
    <source>
        <dbReference type="Proteomes" id="UP000724874"/>
    </source>
</evidence>
<dbReference type="AlphaFoldDB" id="A0A9P5TQV1"/>
<organism evidence="1 2">
    <name type="scientific">Gymnopilus junonius</name>
    <name type="common">Spectacular rustgill mushroom</name>
    <name type="synonym">Gymnopilus spectabilis subsp. junonius</name>
    <dbReference type="NCBI Taxonomy" id="109634"/>
    <lineage>
        <taxon>Eukaryota</taxon>
        <taxon>Fungi</taxon>
        <taxon>Dikarya</taxon>
        <taxon>Basidiomycota</taxon>
        <taxon>Agaricomycotina</taxon>
        <taxon>Agaricomycetes</taxon>
        <taxon>Agaricomycetidae</taxon>
        <taxon>Agaricales</taxon>
        <taxon>Agaricineae</taxon>
        <taxon>Hymenogastraceae</taxon>
        <taxon>Gymnopilus</taxon>
    </lineage>
</organism>
<protein>
    <recommendedName>
        <fullName evidence="3">Protein kinase domain-containing protein</fullName>
    </recommendedName>
</protein>